<name>A0AAV4A7G2_9GAST</name>
<evidence type="ECO:0000313" key="2">
    <source>
        <dbReference type="Proteomes" id="UP000735302"/>
    </source>
</evidence>
<organism evidence="1 2">
    <name type="scientific">Plakobranchus ocellatus</name>
    <dbReference type="NCBI Taxonomy" id="259542"/>
    <lineage>
        <taxon>Eukaryota</taxon>
        <taxon>Metazoa</taxon>
        <taxon>Spiralia</taxon>
        <taxon>Lophotrochozoa</taxon>
        <taxon>Mollusca</taxon>
        <taxon>Gastropoda</taxon>
        <taxon>Heterobranchia</taxon>
        <taxon>Euthyneura</taxon>
        <taxon>Panpulmonata</taxon>
        <taxon>Sacoglossa</taxon>
        <taxon>Placobranchoidea</taxon>
        <taxon>Plakobranchidae</taxon>
        <taxon>Plakobranchus</taxon>
    </lineage>
</organism>
<reference evidence="1 2" key="1">
    <citation type="journal article" date="2021" name="Elife">
        <title>Chloroplast acquisition without the gene transfer in kleptoplastic sea slugs, Plakobranchus ocellatus.</title>
        <authorList>
            <person name="Maeda T."/>
            <person name="Takahashi S."/>
            <person name="Yoshida T."/>
            <person name="Shimamura S."/>
            <person name="Takaki Y."/>
            <person name="Nagai Y."/>
            <person name="Toyoda A."/>
            <person name="Suzuki Y."/>
            <person name="Arimoto A."/>
            <person name="Ishii H."/>
            <person name="Satoh N."/>
            <person name="Nishiyama T."/>
            <person name="Hasebe M."/>
            <person name="Maruyama T."/>
            <person name="Minagawa J."/>
            <person name="Obokata J."/>
            <person name="Shigenobu S."/>
        </authorList>
    </citation>
    <scope>NUCLEOTIDE SEQUENCE [LARGE SCALE GENOMIC DNA]</scope>
</reference>
<keyword evidence="2" id="KW-1185">Reference proteome</keyword>
<evidence type="ECO:0000313" key="1">
    <source>
        <dbReference type="EMBL" id="GFO03217.1"/>
    </source>
</evidence>
<dbReference type="Proteomes" id="UP000735302">
    <property type="component" value="Unassembled WGS sequence"/>
</dbReference>
<gene>
    <name evidence="1" type="ORF">PoB_002972200</name>
</gene>
<dbReference type="AlphaFoldDB" id="A0AAV4A7G2"/>
<dbReference type="EMBL" id="BLXT01003724">
    <property type="protein sequence ID" value="GFO03217.1"/>
    <property type="molecule type" value="Genomic_DNA"/>
</dbReference>
<accession>A0AAV4A7G2</accession>
<protein>
    <submittedName>
        <fullName evidence="1">Uncharacterized protein</fullName>
    </submittedName>
</protein>
<sequence>MSVPANEIQTVPSNLKRKFDDIEVQDVSKINPSSTCGFLCNPVNINSCNIRQHTDKRQATEGFSWWTCLQLGLPVSSTKPQPRNT</sequence>
<proteinExistence type="predicted"/>
<comment type="caution">
    <text evidence="1">The sequence shown here is derived from an EMBL/GenBank/DDBJ whole genome shotgun (WGS) entry which is preliminary data.</text>
</comment>